<dbReference type="Gene3D" id="3.30.70.1560">
    <property type="entry name" value="Alpha-L RNA-binding motif"/>
    <property type="match status" value="1"/>
</dbReference>
<dbReference type="FunFam" id="3.30.70.1560:FF:000001">
    <property type="entry name" value="Pseudouridine synthase"/>
    <property type="match status" value="1"/>
</dbReference>
<accession>A0A424YFK9</accession>
<dbReference type="InterPro" id="IPR036986">
    <property type="entry name" value="S4_RNA-bd_sf"/>
</dbReference>
<dbReference type="Gene3D" id="3.10.290.10">
    <property type="entry name" value="RNA-binding S4 domain"/>
    <property type="match status" value="1"/>
</dbReference>
<evidence type="ECO:0000313" key="8">
    <source>
        <dbReference type="Proteomes" id="UP000285138"/>
    </source>
</evidence>
<organism evidence="7 8">
    <name type="scientific">Candidatus Syntrophonatronum acetioxidans</name>
    <dbReference type="NCBI Taxonomy" id="1795816"/>
    <lineage>
        <taxon>Bacteria</taxon>
        <taxon>Bacillati</taxon>
        <taxon>Bacillota</taxon>
        <taxon>Clostridia</taxon>
        <taxon>Eubacteriales</taxon>
        <taxon>Syntrophomonadaceae</taxon>
        <taxon>Candidatus Syntrophonatronum</taxon>
    </lineage>
</organism>
<proteinExistence type="inferred from homology"/>
<sequence>MRLQKFLSRAGVASRRASEELIKEGRVKVDGKVVTTLGTRVDPEKEEVRVDGKVISPGERNVYLLLYKPSGYITSVKDTHGRSTVMDLLPEIKERVYPVGRLDKETEGLLLFTNDGKLAYRLTHPRFGISKKYFVKIQGLSEPGKLKELEKGIALEEGHRTSPAKIRILEHDTAGRRAKVEVEIQEGRKRQVRKMFSKIGCRVVKLKRIQFSFLTLKGLKEGSYRFLREEEVRRLKKEAGF</sequence>
<keyword evidence="3 5" id="KW-0413">Isomerase</keyword>
<dbReference type="GO" id="GO:0120159">
    <property type="term" value="F:rRNA pseudouridine synthase activity"/>
    <property type="evidence" value="ECO:0007669"/>
    <property type="project" value="UniProtKB-ARBA"/>
</dbReference>
<dbReference type="Pfam" id="PF01479">
    <property type="entry name" value="S4"/>
    <property type="match status" value="1"/>
</dbReference>
<evidence type="ECO:0000256" key="1">
    <source>
        <dbReference type="ARBA" id="ARBA00008348"/>
    </source>
</evidence>
<dbReference type="InterPro" id="IPR020103">
    <property type="entry name" value="PsdUridine_synth_cat_dom_sf"/>
</dbReference>
<dbReference type="EC" id="5.4.99.-" evidence="5"/>
<dbReference type="InterPro" id="IPR000748">
    <property type="entry name" value="PsdUridine_synth_RsuA/RluB/E/F"/>
</dbReference>
<dbReference type="InterPro" id="IPR050343">
    <property type="entry name" value="RsuA_PseudoU_synthase"/>
</dbReference>
<dbReference type="InterPro" id="IPR042092">
    <property type="entry name" value="PsdUridine_s_RsuA/RluB/E/F_cat"/>
</dbReference>
<name>A0A424YFK9_9FIRM</name>
<evidence type="ECO:0000256" key="5">
    <source>
        <dbReference type="RuleBase" id="RU003887"/>
    </source>
</evidence>
<dbReference type="CDD" id="cd00165">
    <property type="entry name" value="S4"/>
    <property type="match status" value="1"/>
</dbReference>
<evidence type="ECO:0000256" key="2">
    <source>
        <dbReference type="ARBA" id="ARBA00022884"/>
    </source>
</evidence>
<dbReference type="SUPFAM" id="SSF55120">
    <property type="entry name" value="Pseudouridine synthase"/>
    <property type="match status" value="1"/>
</dbReference>
<dbReference type="InterPro" id="IPR020094">
    <property type="entry name" value="TruA/RsuA/RluB/E/F_N"/>
</dbReference>
<dbReference type="InterPro" id="IPR018496">
    <property type="entry name" value="PsdUridine_synth_RsuA/RluB_CS"/>
</dbReference>
<dbReference type="Gene3D" id="3.30.70.580">
    <property type="entry name" value="Pseudouridine synthase I, catalytic domain, N-terminal subdomain"/>
    <property type="match status" value="1"/>
</dbReference>
<dbReference type="Proteomes" id="UP000285138">
    <property type="component" value="Unassembled WGS sequence"/>
</dbReference>
<gene>
    <name evidence="7" type="ORF">D5R97_04160</name>
</gene>
<dbReference type="Pfam" id="PF00849">
    <property type="entry name" value="PseudoU_synth_2"/>
    <property type="match status" value="1"/>
</dbReference>
<dbReference type="PANTHER" id="PTHR47683:SF2">
    <property type="entry name" value="RNA-BINDING S4 DOMAIN-CONTAINING PROTEIN"/>
    <property type="match status" value="1"/>
</dbReference>
<dbReference type="GO" id="GO:0005829">
    <property type="term" value="C:cytosol"/>
    <property type="evidence" value="ECO:0007669"/>
    <property type="project" value="UniProtKB-ARBA"/>
</dbReference>
<comment type="caution">
    <text evidence="7">The sequence shown here is derived from an EMBL/GenBank/DDBJ whole genome shotgun (WGS) entry which is preliminary data.</text>
</comment>
<dbReference type="SMART" id="SM00363">
    <property type="entry name" value="S4"/>
    <property type="match status" value="1"/>
</dbReference>
<dbReference type="PROSITE" id="PS50889">
    <property type="entry name" value="S4"/>
    <property type="match status" value="1"/>
</dbReference>
<dbReference type="PROSITE" id="PS01149">
    <property type="entry name" value="PSI_RSU"/>
    <property type="match status" value="1"/>
</dbReference>
<protein>
    <recommendedName>
        <fullName evidence="5">Pseudouridine synthase</fullName>
        <ecNumber evidence="5">5.4.99.-</ecNumber>
    </recommendedName>
</protein>
<keyword evidence="2 4" id="KW-0694">RNA-binding</keyword>
<comment type="similarity">
    <text evidence="1 5">Belongs to the pseudouridine synthase RsuA family.</text>
</comment>
<feature type="domain" description="RNA-binding S4" evidence="6">
    <location>
        <begin position="1"/>
        <end position="63"/>
    </location>
</feature>
<evidence type="ECO:0000256" key="3">
    <source>
        <dbReference type="ARBA" id="ARBA00023235"/>
    </source>
</evidence>
<dbReference type="GO" id="GO:0003723">
    <property type="term" value="F:RNA binding"/>
    <property type="evidence" value="ECO:0007669"/>
    <property type="project" value="UniProtKB-KW"/>
</dbReference>
<evidence type="ECO:0000259" key="6">
    <source>
        <dbReference type="SMART" id="SM00363"/>
    </source>
</evidence>
<dbReference type="PANTHER" id="PTHR47683">
    <property type="entry name" value="PSEUDOURIDINE SYNTHASE FAMILY PROTEIN-RELATED"/>
    <property type="match status" value="1"/>
</dbReference>
<dbReference type="EMBL" id="QZAA01000112">
    <property type="protein sequence ID" value="RQD76585.1"/>
    <property type="molecule type" value="Genomic_DNA"/>
</dbReference>
<evidence type="ECO:0000256" key="4">
    <source>
        <dbReference type="PROSITE-ProRule" id="PRU00182"/>
    </source>
</evidence>
<dbReference type="AlphaFoldDB" id="A0A424YFK9"/>
<dbReference type="InterPro" id="IPR006145">
    <property type="entry name" value="PsdUridine_synth_RsuA/RluA"/>
</dbReference>
<dbReference type="CDD" id="cd02870">
    <property type="entry name" value="PseudoU_synth_RsuA_like"/>
    <property type="match status" value="1"/>
</dbReference>
<dbReference type="FunFam" id="3.10.290.10:FF:000003">
    <property type="entry name" value="Pseudouridine synthase"/>
    <property type="match status" value="1"/>
</dbReference>
<reference evidence="7 8" key="1">
    <citation type="submission" date="2018-08" db="EMBL/GenBank/DDBJ databases">
        <title>The metabolism and importance of syntrophic acetate oxidation coupled to methane or sulfide production in haloalkaline environments.</title>
        <authorList>
            <person name="Timmers P.H.A."/>
            <person name="Vavourakis C.D."/>
            <person name="Sorokin D.Y."/>
            <person name="Sinninghe Damste J.S."/>
            <person name="Muyzer G."/>
            <person name="Stams A.J.M."/>
            <person name="Plugge C.M."/>
        </authorList>
    </citation>
    <scope>NUCLEOTIDE SEQUENCE [LARGE SCALE GENOMIC DNA]</scope>
    <source>
        <strain evidence="7">MSAO_Bac1</strain>
    </source>
</reference>
<dbReference type="SUPFAM" id="SSF55174">
    <property type="entry name" value="Alpha-L RNA-binding motif"/>
    <property type="match status" value="1"/>
</dbReference>
<dbReference type="InterPro" id="IPR002942">
    <property type="entry name" value="S4_RNA-bd"/>
</dbReference>
<dbReference type="GO" id="GO:0000455">
    <property type="term" value="P:enzyme-directed rRNA pseudouridine synthesis"/>
    <property type="evidence" value="ECO:0007669"/>
    <property type="project" value="UniProtKB-ARBA"/>
</dbReference>
<evidence type="ECO:0000313" key="7">
    <source>
        <dbReference type="EMBL" id="RQD76585.1"/>
    </source>
</evidence>
<dbReference type="NCBIfam" id="TIGR00093">
    <property type="entry name" value="pseudouridine synthase"/>
    <property type="match status" value="1"/>
</dbReference>